<evidence type="ECO:0000256" key="4">
    <source>
        <dbReference type="ARBA" id="ARBA00022692"/>
    </source>
</evidence>
<dbReference type="VEuPathDB" id="TrichDB:TVAG_076330"/>
<evidence type="ECO:0000256" key="2">
    <source>
        <dbReference type="ARBA" id="ARBA00009063"/>
    </source>
</evidence>
<name>A2D9N0_TRIV3</name>
<dbReference type="VEuPathDB" id="TrichDB:TVAGG3_0292690"/>
<evidence type="ECO:0000313" key="10">
    <source>
        <dbReference type="EMBL" id="EAY22886.1"/>
    </source>
</evidence>
<dbReference type="AlphaFoldDB" id="A2D9N0"/>
<comment type="subcellular location">
    <subcellularLocation>
        <location evidence="1">Membrane</location>
        <topology evidence="1">Single-pass type IV membrane protein</topology>
    </subcellularLocation>
</comment>
<evidence type="ECO:0000256" key="7">
    <source>
        <dbReference type="ARBA" id="ARBA00023054"/>
    </source>
</evidence>
<comment type="similarity">
    <text evidence="2">Belongs to the syntaxin family.</text>
</comment>
<dbReference type="EMBL" id="DS113181">
    <property type="protein sequence ID" value="EAY22886.1"/>
    <property type="molecule type" value="Genomic_DNA"/>
</dbReference>
<evidence type="ECO:0008006" key="12">
    <source>
        <dbReference type="Google" id="ProtNLM"/>
    </source>
</evidence>
<dbReference type="OrthoDB" id="10265197at2759"/>
<dbReference type="PANTHER" id="PTHR15959">
    <property type="entry name" value="SYNTAXIN-18"/>
    <property type="match status" value="1"/>
</dbReference>
<evidence type="ECO:0000256" key="1">
    <source>
        <dbReference type="ARBA" id="ARBA00004211"/>
    </source>
</evidence>
<keyword evidence="3" id="KW-0813">Transport</keyword>
<dbReference type="KEGG" id="tva:5468445"/>
<sequence>MNRTVEFFTFLSKNQDDRDLNKLLKSRISNPFNEASETIANTIKSLLQSIQDTAPSFIDKYNSILSLSSSMDDEQREAFVKETEKSINKLEKLITELAENVNSGKMGLKGQAIDHSQGVFAYLDKNLNQARRDLQFLCVQREYVISKSRAAIPTLPVPVQNYNARSAKIMEISKPKKTVVAPGYERSLLQEHDNIVDELLDFNSELNVTDEQMGNIAMMVKSFNELITRQNQQIRIIKADVEKAQENYEESHHDINKTIDRTKFQHLWMAFVIIILGLMLLIKS</sequence>
<dbReference type="SMR" id="A2D9N0"/>
<proteinExistence type="inferred from homology"/>
<keyword evidence="4 9" id="KW-0812">Transmembrane</keyword>
<accession>A2D9N0</accession>
<evidence type="ECO:0000256" key="3">
    <source>
        <dbReference type="ARBA" id="ARBA00022448"/>
    </source>
</evidence>
<dbReference type="GO" id="GO:0006890">
    <property type="term" value="P:retrograde vesicle-mediated transport, Golgi to endoplasmic reticulum"/>
    <property type="evidence" value="ECO:0000318"/>
    <property type="project" value="GO_Central"/>
</dbReference>
<evidence type="ECO:0000256" key="9">
    <source>
        <dbReference type="SAM" id="Phobius"/>
    </source>
</evidence>
<dbReference type="GO" id="GO:0005783">
    <property type="term" value="C:endoplasmic reticulum"/>
    <property type="evidence" value="ECO:0000318"/>
    <property type="project" value="GO_Central"/>
</dbReference>
<dbReference type="GO" id="GO:0031201">
    <property type="term" value="C:SNARE complex"/>
    <property type="evidence" value="ECO:0000318"/>
    <property type="project" value="GO_Central"/>
</dbReference>
<reference evidence="10" key="2">
    <citation type="journal article" date="2007" name="Science">
        <title>Draft genome sequence of the sexually transmitted pathogen Trichomonas vaginalis.</title>
        <authorList>
            <person name="Carlton J.M."/>
            <person name="Hirt R.P."/>
            <person name="Silva J.C."/>
            <person name="Delcher A.L."/>
            <person name="Schatz M."/>
            <person name="Zhao Q."/>
            <person name="Wortman J.R."/>
            <person name="Bidwell S.L."/>
            <person name="Alsmark U.C.M."/>
            <person name="Besteiro S."/>
            <person name="Sicheritz-Ponten T."/>
            <person name="Noel C.J."/>
            <person name="Dacks J.B."/>
            <person name="Foster P.G."/>
            <person name="Simillion C."/>
            <person name="Van de Peer Y."/>
            <person name="Miranda-Saavedra D."/>
            <person name="Barton G.J."/>
            <person name="Westrop G.D."/>
            <person name="Mueller S."/>
            <person name="Dessi D."/>
            <person name="Fiori P.L."/>
            <person name="Ren Q."/>
            <person name="Paulsen I."/>
            <person name="Zhang H."/>
            <person name="Bastida-Corcuera F.D."/>
            <person name="Simoes-Barbosa A."/>
            <person name="Brown M.T."/>
            <person name="Hayes R.D."/>
            <person name="Mukherjee M."/>
            <person name="Okumura C.Y."/>
            <person name="Schneider R."/>
            <person name="Smith A.J."/>
            <person name="Vanacova S."/>
            <person name="Villalvazo M."/>
            <person name="Haas B.J."/>
            <person name="Pertea M."/>
            <person name="Feldblyum T.V."/>
            <person name="Utterback T.R."/>
            <person name="Shu C.L."/>
            <person name="Osoegawa K."/>
            <person name="de Jong P.J."/>
            <person name="Hrdy I."/>
            <person name="Horvathova L."/>
            <person name="Zubacova Z."/>
            <person name="Dolezal P."/>
            <person name="Malik S.B."/>
            <person name="Logsdon J.M. Jr."/>
            <person name="Henze K."/>
            <person name="Gupta A."/>
            <person name="Wang C.C."/>
            <person name="Dunne R.L."/>
            <person name="Upcroft J.A."/>
            <person name="Upcroft P."/>
            <person name="White O."/>
            <person name="Salzberg S.L."/>
            <person name="Tang P."/>
            <person name="Chiu C.-H."/>
            <person name="Lee Y.-S."/>
            <person name="Embley T.M."/>
            <person name="Coombs G.H."/>
            <person name="Mottram J.C."/>
            <person name="Tachezy J."/>
            <person name="Fraser-Liggett C.M."/>
            <person name="Johnson P.J."/>
        </authorList>
    </citation>
    <scope>NUCLEOTIDE SEQUENCE [LARGE SCALE GENOMIC DNA]</scope>
    <source>
        <strain evidence="10">G3</strain>
    </source>
</reference>
<protein>
    <recommendedName>
        <fullName evidence="12">t-SNARE coiled-coil homology domain-containing protein</fullName>
    </recommendedName>
</protein>
<keyword evidence="5" id="KW-0653">Protein transport</keyword>
<evidence type="ECO:0000256" key="5">
    <source>
        <dbReference type="ARBA" id="ARBA00022927"/>
    </source>
</evidence>
<dbReference type="PANTHER" id="PTHR15959:SF0">
    <property type="entry name" value="SYNTAXIN-18"/>
    <property type="match status" value="1"/>
</dbReference>
<keyword evidence="8 9" id="KW-0472">Membrane</keyword>
<reference evidence="10" key="1">
    <citation type="submission" date="2006-10" db="EMBL/GenBank/DDBJ databases">
        <authorList>
            <person name="Amadeo P."/>
            <person name="Zhao Q."/>
            <person name="Wortman J."/>
            <person name="Fraser-Liggett C."/>
            <person name="Carlton J."/>
        </authorList>
    </citation>
    <scope>NUCLEOTIDE SEQUENCE</scope>
    <source>
        <strain evidence="10">G3</strain>
    </source>
</reference>
<dbReference type="InParanoid" id="A2D9N0"/>
<dbReference type="RefSeq" id="XP_001583872.1">
    <property type="nucleotide sequence ID" value="XM_001583822.1"/>
</dbReference>
<evidence type="ECO:0000256" key="8">
    <source>
        <dbReference type="ARBA" id="ARBA00023136"/>
    </source>
</evidence>
<keyword evidence="6 9" id="KW-1133">Transmembrane helix</keyword>
<organism evidence="10 11">
    <name type="scientific">Trichomonas vaginalis (strain ATCC PRA-98 / G3)</name>
    <dbReference type="NCBI Taxonomy" id="412133"/>
    <lineage>
        <taxon>Eukaryota</taxon>
        <taxon>Metamonada</taxon>
        <taxon>Parabasalia</taxon>
        <taxon>Trichomonadida</taxon>
        <taxon>Trichomonadidae</taxon>
        <taxon>Trichomonas</taxon>
    </lineage>
</organism>
<gene>
    <name evidence="10" type="ORF">TVAG_076330</name>
</gene>
<dbReference type="Gene3D" id="1.20.5.110">
    <property type="match status" value="1"/>
</dbReference>
<keyword evidence="11" id="KW-1185">Reference proteome</keyword>
<feature type="transmembrane region" description="Helical" evidence="9">
    <location>
        <begin position="264"/>
        <end position="282"/>
    </location>
</feature>
<dbReference type="Proteomes" id="UP000001542">
    <property type="component" value="Unassembled WGS sequence"/>
</dbReference>
<evidence type="ECO:0000313" key="11">
    <source>
        <dbReference type="Proteomes" id="UP000001542"/>
    </source>
</evidence>
<dbReference type="STRING" id="5722.A2D9N0"/>
<evidence type="ECO:0000256" key="6">
    <source>
        <dbReference type="ARBA" id="ARBA00022989"/>
    </source>
</evidence>
<dbReference type="GO" id="GO:0015031">
    <property type="term" value="P:protein transport"/>
    <property type="evidence" value="ECO:0007669"/>
    <property type="project" value="UniProtKB-KW"/>
</dbReference>
<keyword evidence="7" id="KW-0175">Coiled coil</keyword>